<dbReference type="KEGG" id="mng:MNEG_3393"/>
<protein>
    <recommendedName>
        <fullName evidence="2">Peptidase M16 N-terminal domain-containing protein</fullName>
    </recommendedName>
</protein>
<dbReference type="Gene3D" id="3.30.830.10">
    <property type="entry name" value="Metalloenzyme, LuxS/M16 peptidase-like"/>
    <property type="match status" value="1"/>
</dbReference>
<dbReference type="InterPro" id="IPR011249">
    <property type="entry name" value="Metalloenz_LuxS/M16"/>
</dbReference>
<dbReference type="InterPro" id="IPR011765">
    <property type="entry name" value="Pept_M16_N"/>
</dbReference>
<dbReference type="PANTHER" id="PTHR11851:SF49">
    <property type="entry name" value="MITOCHONDRIAL-PROCESSING PEPTIDASE SUBUNIT ALPHA"/>
    <property type="match status" value="1"/>
</dbReference>
<dbReference type="InterPro" id="IPR050361">
    <property type="entry name" value="MPP/UQCRC_Complex"/>
</dbReference>
<dbReference type="GeneID" id="25736271"/>
<organism evidence="3 4">
    <name type="scientific">Monoraphidium neglectum</name>
    <dbReference type="NCBI Taxonomy" id="145388"/>
    <lineage>
        <taxon>Eukaryota</taxon>
        <taxon>Viridiplantae</taxon>
        <taxon>Chlorophyta</taxon>
        <taxon>core chlorophytes</taxon>
        <taxon>Chlorophyceae</taxon>
        <taxon>CS clade</taxon>
        <taxon>Sphaeropleales</taxon>
        <taxon>Selenastraceae</taxon>
        <taxon>Monoraphidium</taxon>
    </lineage>
</organism>
<dbReference type="PANTHER" id="PTHR11851">
    <property type="entry name" value="METALLOPROTEASE"/>
    <property type="match status" value="1"/>
</dbReference>
<proteinExistence type="inferred from homology"/>
<feature type="domain" description="Peptidase M16 N-terminal" evidence="2">
    <location>
        <begin position="85"/>
        <end position="173"/>
    </location>
</feature>
<evidence type="ECO:0000256" key="1">
    <source>
        <dbReference type="ARBA" id="ARBA00007261"/>
    </source>
</evidence>
<reference evidence="3 4" key="1">
    <citation type="journal article" date="2013" name="BMC Genomics">
        <title>Reconstruction of the lipid metabolism for the microalga Monoraphidium neglectum from its genome sequence reveals characteristics suitable for biofuel production.</title>
        <authorList>
            <person name="Bogen C."/>
            <person name="Al-Dilaimi A."/>
            <person name="Albersmeier A."/>
            <person name="Wichmann J."/>
            <person name="Grundmann M."/>
            <person name="Rupp O."/>
            <person name="Lauersen K.J."/>
            <person name="Blifernez-Klassen O."/>
            <person name="Kalinowski J."/>
            <person name="Goesmann A."/>
            <person name="Mussgnug J.H."/>
            <person name="Kruse O."/>
        </authorList>
    </citation>
    <scope>NUCLEOTIDE SEQUENCE [LARGE SCALE GENOMIC DNA]</scope>
    <source>
        <strain evidence="3 4">SAG 48.87</strain>
    </source>
</reference>
<gene>
    <name evidence="3" type="ORF">MNEG_3393</name>
</gene>
<evidence type="ECO:0000259" key="2">
    <source>
        <dbReference type="Pfam" id="PF00675"/>
    </source>
</evidence>
<dbReference type="RefSeq" id="XP_013903576.1">
    <property type="nucleotide sequence ID" value="XM_014048122.1"/>
</dbReference>
<dbReference type="Proteomes" id="UP000054498">
    <property type="component" value="Unassembled WGS sequence"/>
</dbReference>
<accession>A0A0D2MVN4</accession>
<dbReference type="Pfam" id="PF00675">
    <property type="entry name" value="Peptidase_M16"/>
    <property type="match status" value="1"/>
</dbReference>
<dbReference type="EMBL" id="KK100645">
    <property type="protein sequence ID" value="KIZ04557.1"/>
    <property type="molecule type" value="Genomic_DNA"/>
</dbReference>
<dbReference type="SUPFAM" id="SSF63411">
    <property type="entry name" value="LuxS/MPP-like metallohydrolase"/>
    <property type="match status" value="1"/>
</dbReference>
<evidence type="ECO:0000313" key="3">
    <source>
        <dbReference type="EMBL" id="KIZ04557.1"/>
    </source>
</evidence>
<dbReference type="GO" id="GO:0046872">
    <property type="term" value="F:metal ion binding"/>
    <property type="evidence" value="ECO:0007669"/>
    <property type="project" value="InterPro"/>
</dbReference>
<name>A0A0D2MVN4_9CHLO</name>
<dbReference type="AlphaFoldDB" id="A0A0D2MVN4"/>
<evidence type="ECO:0000313" key="4">
    <source>
        <dbReference type="Proteomes" id="UP000054498"/>
    </source>
</evidence>
<dbReference type="OrthoDB" id="10251424at2759"/>
<dbReference type="STRING" id="145388.A0A0D2MVN4"/>
<dbReference type="GO" id="GO:0005739">
    <property type="term" value="C:mitochondrion"/>
    <property type="evidence" value="ECO:0007669"/>
    <property type="project" value="TreeGrafter"/>
</dbReference>
<keyword evidence="4" id="KW-1185">Reference proteome</keyword>
<sequence>MLQQAAKQLAPLLAEAAGSFASGQALAHYAVPAVATKGVFGSKRVTVPLSEPLPGIDIPKYAPPAEVKLETGEIGGVKAAAVDTGGPNIAVAVFVGAGSVNETPANAGASKLLEYLAFSATSNRSTFRLTRELEKYGAASAALAGRESIAYGVEGTKLQAAEITEILLDAVLNIRHVSAI</sequence>
<comment type="similarity">
    <text evidence="1">Belongs to the peptidase M16 family.</text>
</comment>